<evidence type="ECO:0000313" key="4">
    <source>
        <dbReference type="Proteomes" id="UP000501346"/>
    </source>
</evidence>
<dbReference type="PROSITE" id="PS50132">
    <property type="entry name" value="RGS"/>
    <property type="match status" value="1"/>
</dbReference>
<dbReference type="EMBL" id="CP048996">
    <property type="protein sequence ID" value="QID82444.1"/>
    <property type="molecule type" value="Genomic_DNA"/>
</dbReference>
<reference evidence="3 4" key="1">
    <citation type="journal article" date="2019" name="BMC Genomics">
        <title>Chromosome level assembly and comparative genome analysis confirm lager-brewing yeasts originated from a single hybridization.</title>
        <authorList>
            <person name="Salazar A.N."/>
            <person name="Gorter de Vries A.R."/>
            <person name="van den Broek M."/>
            <person name="Brouwers N."/>
            <person name="de la Torre Cortes P."/>
            <person name="Kuijpers N.G.A."/>
            <person name="Daran J.G."/>
            <person name="Abeel T."/>
        </authorList>
    </citation>
    <scope>NUCLEOTIDE SEQUENCE [LARGE SCALE GENOMIC DNA]</scope>
    <source>
        <strain evidence="3 4">CBS 1483</strain>
    </source>
</reference>
<evidence type="ECO:0000256" key="1">
    <source>
        <dbReference type="SAM" id="MobiDB-lite"/>
    </source>
</evidence>
<evidence type="ECO:0000313" key="3">
    <source>
        <dbReference type="EMBL" id="QID82444.1"/>
    </source>
</evidence>
<feature type="compositionally biased region" description="Polar residues" evidence="1">
    <location>
        <begin position="253"/>
        <end position="262"/>
    </location>
</feature>
<dbReference type="Pfam" id="PF00615">
    <property type="entry name" value="RGS"/>
    <property type="match status" value="1"/>
</dbReference>
<gene>
    <name evidence="3" type="primary">RGS2</name>
    <name evidence="3" type="ORF">GRS66_004867</name>
</gene>
<dbReference type="InterPro" id="IPR016137">
    <property type="entry name" value="RGS"/>
</dbReference>
<dbReference type="InterPro" id="IPR044926">
    <property type="entry name" value="RGS_subdomain_2"/>
</dbReference>
<dbReference type="OrthoDB" id="10266999at2759"/>
<dbReference type="SUPFAM" id="SSF48097">
    <property type="entry name" value="Regulator of G-protein signaling, RGS"/>
    <property type="match status" value="1"/>
</dbReference>
<dbReference type="PANTHER" id="PTHR10845">
    <property type="entry name" value="REGULATOR OF G PROTEIN SIGNALING"/>
    <property type="match status" value="1"/>
</dbReference>
<dbReference type="PANTHER" id="PTHR10845:SF192">
    <property type="entry name" value="DOUBLE HIT, ISOFORM B"/>
    <property type="match status" value="1"/>
</dbReference>
<feature type="domain" description="RGS" evidence="2">
    <location>
        <begin position="51"/>
        <end position="154"/>
    </location>
</feature>
<sequence length="352" mass="39544">MASVPSLCDILIPLEKNSRSDGDAESSNTVLIQLRKGHHERMRSPYTIQKFYKFLKRAHCEENLEFFEKAHQFLQLKQNRSISEEKLLEVWNKSLFIKNIAVDSPKECNFSQDTREIFEKCFANNEVPADVDVLCAISHVMGLLMDGYHRFVSSVNEKKYSATYAHNDSAMEQDLKNESTTSFSSLGVEDISEDRNSYLKKPDINGLSTIIQETSANTTNESQCSDRTSRPSESSSSLNTTSSTYKNTSTRNLQKPQNTGILNSGKGLLQKLNFVKKRKSFKQPSGVICSHYNSNVQNRLKRTKQSSTKIASSSSVETQISSSSSPLPNKAIGKNENSVENGFKKLNLHDIS</sequence>
<keyword evidence="4" id="KW-1185">Reference proteome</keyword>
<dbReference type="Proteomes" id="UP000501346">
    <property type="component" value="Chromosome ScXV-ScXI"/>
</dbReference>
<protein>
    <submittedName>
        <fullName evidence="3">GTPase-activating protein</fullName>
    </submittedName>
</protein>
<dbReference type="SMART" id="SM00315">
    <property type="entry name" value="RGS"/>
    <property type="match status" value="1"/>
</dbReference>
<feature type="region of interest" description="Disordered" evidence="1">
    <location>
        <begin position="215"/>
        <end position="264"/>
    </location>
</feature>
<dbReference type="Gene3D" id="1.10.167.10">
    <property type="entry name" value="Regulator of G-protein Signalling 4, domain 2"/>
    <property type="match status" value="1"/>
</dbReference>
<accession>A0A6C1E1N7</accession>
<feature type="region of interest" description="Disordered" evidence="1">
    <location>
        <begin position="306"/>
        <end position="352"/>
    </location>
</feature>
<dbReference type="CDD" id="cd07440">
    <property type="entry name" value="RGS"/>
    <property type="match status" value="1"/>
</dbReference>
<feature type="compositionally biased region" description="Low complexity" evidence="1">
    <location>
        <begin position="306"/>
        <end position="325"/>
    </location>
</feature>
<feature type="compositionally biased region" description="Low complexity" evidence="1">
    <location>
        <begin position="231"/>
        <end position="252"/>
    </location>
</feature>
<proteinExistence type="predicted"/>
<dbReference type="InterPro" id="IPR036305">
    <property type="entry name" value="RGS_sf"/>
</dbReference>
<dbReference type="AlphaFoldDB" id="A0A6C1E1N7"/>
<name>A0A6C1E1N7_SACPS</name>
<evidence type="ECO:0000259" key="2">
    <source>
        <dbReference type="PROSITE" id="PS50132"/>
    </source>
</evidence>
<organism evidence="3 4">
    <name type="scientific">Saccharomyces pastorianus</name>
    <name type="common">Lager yeast</name>
    <name type="synonym">Saccharomyces cerevisiae x Saccharomyces eubayanus</name>
    <dbReference type="NCBI Taxonomy" id="27292"/>
    <lineage>
        <taxon>Eukaryota</taxon>
        <taxon>Fungi</taxon>
        <taxon>Dikarya</taxon>
        <taxon>Ascomycota</taxon>
        <taxon>Saccharomycotina</taxon>
        <taxon>Saccharomycetes</taxon>
        <taxon>Saccharomycetales</taxon>
        <taxon>Saccharomycetaceae</taxon>
        <taxon>Saccharomyces</taxon>
    </lineage>
</organism>